<keyword evidence="3" id="KW-1185">Reference proteome</keyword>
<dbReference type="GeneID" id="87926217"/>
<dbReference type="Proteomes" id="UP001326199">
    <property type="component" value="Unassembled WGS sequence"/>
</dbReference>
<protein>
    <submittedName>
        <fullName evidence="2">Uncharacterized protein</fullName>
    </submittedName>
</protein>
<evidence type="ECO:0000313" key="2">
    <source>
        <dbReference type="EMBL" id="KAK4665176.1"/>
    </source>
</evidence>
<sequence>MGNQVLSIGGVTDKIKSVDAAPQGLLVFDMTAQTWNNNYDAKAKNYVRAKTLDEWYQNGGMDKVFWSSEQARALFATDTDTEPPGSAPSKLTDIPNGTEQADSRQDFSTT</sequence>
<dbReference type="EMBL" id="JAFFHB010000006">
    <property type="protein sequence ID" value="KAK4665176.1"/>
    <property type="molecule type" value="Genomic_DNA"/>
</dbReference>
<comment type="caution">
    <text evidence="2">The sequence shown here is derived from an EMBL/GenBank/DDBJ whole genome shotgun (WGS) entry which is preliminary data.</text>
</comment>
<name>A0ABR0HAV7_9PEZI</name>
<feature type="region of interest" description="Disordered" evidence="1">
    <location>
        <begin position="76"/>
        <end position="110"/>
    </location>
</feature>
<evidence type="ECO:0000313" key="3">
    <source>
        <dbReference type="Proteomes" id="UP001326199"/>
    </source>
</evidence>
<accession>A0ABR0HAV7</accession>
<organism evidence="2 3">
    <name type="scientific">Podospora pseudopauciseta</name>
    <dbReference type="NCBI Taxonomy" id="2093780"/>
    <lineage>
        <taxon>Eukaryota</taxon>
        <taxon>Fungi</taxon>
        <taxon>Dikarya</taxon>
        <taxon>Ascomycota</taxon>
        <taxon>Pezizomycotina</taxon>
        <taxon>Sordariomycetes</taxon>
        <taxon>Sordariomycetidae</taxon>
        <taxon>Sordariales</taxon>
        <taxon>Podosporaceae</taxon>
        <taxon>Podospora</taxon>
    </lineage>
</organism>
<dbReference type="RefSeq" id="XP_062765142.1">
    <property type="nucleotide sequence ID" value="XM_062906071.1"/>
</dbReference>
<evidence type="ECO:0000256" key="1">
    <source>
        <dbReference type="SAM" id="MobiDB-lite"/>
    </source>
</evidence>
<gene>
    <name evidence="2" type="ORF">QC763_0078360</name>
</gene>
<feature type="compositionally biased region" description="Basic and acidic residues" evidence="1">
    <location>
        <begin position="101"/>
        <end position="110"/>
    </location>
</feature>
<proteinExistence type="predicted"/>
<reference evidence="2 3" key="1">
    <citation type="journal article" date="2023" name="bioRxiv">
        <title>High-quality genome assemblies of four members of thePodospora anserinaspecies complex.</title>
        <authorList>
            <person name="Ament-Velasquez S.L."/>
            <person name="Vogan A.A."/>
            <person name="Wallerman O."/>
            <person name="Hartmann F."/>
            <person name="Gautier V."/>
            <person name="Silar P."/>
            <person name="Giraud T."/>
            <person name="Johannesson H."/>
        </authorList>
    </citation>
    <scope>NUCLEOTIDE SEQUENCE [LARGE SCALE GENOMIC DNA]</scope>
    <source>
        <strain evidence="2 3">CBS 411.78</strain>
    </source>
</reference>